<dbReference type="EMBL" id="PCXE01000032">
    <property type="protein sequence ID" value="PIR26243.1"/>
    <property type="molecule type" value="Genomic_DNA"/>
</dbReference>
<comment type="caution">
    <text evidence="5">The sequence shown here is derived from an EMBL/GenBank/DDBJ whole genome shotgun (WGS) entry which is preliminary data.</text>
</comment>
<dbReference type="SUPFAM" id="SSF52922">
    <property type="entry name" value="TK C-terminal domain-like"/>
    <property type="match status" value="1"/>
</dbReference>
<evidence type="ECO:0000313" key="5">
    <source>
        <dbReference type="EMBL" id="PIR26243.1"/>
    </source>
</evidence>
<dbReference type="SUPFAM" id="SSF52518">
    <property type="entry name" value="Thiamin diphosphate-binding fold (THDP-binding)"/>
    <property type="match status" value="1"/>
</dbReference>
<organism evidence="5 6">
    <name type="scientific">Candidatus Brennerbacteria bacterium CG11_big_fil_rev_8_21_14_0_20_43_10</name>
    <dbReference type="NCBI Taxonomy" id="1974523"/>
    <lineage>
        <taxon>Bacteria</taxon>
        <taxon>Candidatus Brenneribacteriota</taxon>
    </lineage>
</organism>
<reference evidence="5 6" key="1">
    <citation type="submission" date="2017-09" db="EMBL/GenBank/DDBJ databases">
        <title>Depth-based differentiation of microbial function through sediment-hosted aquifers and enrichment of novel symbionts in the deep terrestrial subsurface.</title>
        <authorList>
            <person name="Probst A.J."/>
            <person name="Ladd B."/>
            <person name="Jarett J.K."/>
            <person name="Geller-Mcgrath D.E."/>
            <person name="Sieber C.M."/>
            <person name="Emerson J.B."/>
            <person name="Anantharaman K."/>
            <person name="Thomas B.C."/>
            <person name="Malmstrom R."/>
            <person name="Stieglmeier M."/>
            <person name="Klingl A."/>
            <person name="Woyke T."/>
            <person name="Ryan C.M."/>
            <person name="Banfield J.F."/>
        </authorList>
    </citation>
    <scope>NUCLEOTIDE SEQUENCE [LARGE SCALE GENOMIC DNA]</scope>
    <source>
        <strain evidence="5">CG11_big_fil_rev_8_21_14_0_20_43_10</strain>
    </source>
</reference>
<dbReference type="Gene3D" id="3.40.50.920">
    <property type="match status" value="1"/>
</dbReference>
<dbReference type="CDD" id="cd07033">
    <property type="entry name" value="TPP_PYR_DXS_TK_like"/>
    <property type="match status" value="1"/>
</dbReference>
<dbReference type="Proteomes" id="UP000236846">
    <property type="component" value="Unassembled WGS sequence"/>
</dbReference>
<evidence type="ECO:0000313" key="6">
    <source>
        <dbReference type="Proteomes" id="UP000236846"/>
    </source>
</evidence>
<evidence type="ECO:0000256" key="2">
    <source>
        <dbReference type="ARBA" id="ARBA00007131"/>
    </source>
</evidence>
<dbReference type="FunFam" id="3.40.50.970:FF:000129">
    <property type="entry name" value="Transketolase"/>
    <property type="match status" value="1"/>
</dbReference>
<dbReference type="InterPro" id="IPR029061">
    <property type="entry name" value="THDP-binding"/>
</dbReference>
<dbReference type="Gene3D" id="3.40.50.970">
    <property type="match status" value="1"/>
</dbReference>
<dbReference type="InterPro" id="IPR051157">
    <property type="entry name" value="PDH/Transketolase"/>
</dbReference>
<gene>
    <name evidence="5" type="ORF">COV41_01910</name>
</gene>
<dbReference type="AlphaFoldDB" id="A0A2H0PW16"/>
<dbReference type="SMART" id="SM00861">
    <property type="entry name" value="Transket_pyr"/>
    <property type="match status" value="1"/>
</dbReference>
<accession>A0A2H0PW16</accession>
<dbReference type="InterPro" id="IPR009014">
    <property type="entry name" value="Transketo_C/PFOR_II"/>
</dbReference>
<dbReference type="PANTHER" id="PTHR43825:SF1">
    <property type="entry name" value="TRANSKETOLASE-LIKE PYRIMIDINE-BINDING DOMAIN-CONTAINING PROTEIN"/>
    <property type="match status" value="1"/>
</dbReference>
<proteinExistence type="inferred from homology"/>
<protein>
    <submittedName>
        <fullName evidence="5">Transketolase</fullName>
    </submittedName>
</protein>
<dbReference type="InterPro" id="IPR033248">
    <property type="entry name" value="Transketolase_C"/>
</dbReference>
<evidence type="ECO:0000259" key="4">
    <source>
        <dbReference type="SMART" id="SM00861"/>
    </source>
</evidence>
<evidence type="ECO:0000256" key="1">
    <source>
        <dbReference type="ARBA" id="ARBA00001964"/>
    </source>
</evidence>
<evidence type="ECO:0000256" key="3">
    <source>
        <dbReference type="ARBA" id="ARBA00023052"/>
    </source>
</evidence>
<dbReference type="InterPro" id="IPR005475">
    <property type="entry name" value="Transketolase-like_Pyr-bd"/>
</dbReference>
<comment type="similarity">
    <text evidence="2">Belongs to the transketolase family.</text>
</comment>
<dbReference type="Pfam" id="PF02779">
    <property type="entry name" value="Transket_pyr"/>
    <property type="match status" value="1"/>
</dbReference>
<dbReference type="PANTHER" id="PTHR43825">
    <property type="entry name" value="PYRUVATE DEHYDROGENASE E1 COMPONENT"/>
    <property type="match status" value="1"/>
</dbReference>
<keyword evidence="3" id="KW-0786">Thiamine pyrophosphate</keyword>
<feature type="domain" description="Transketolase-like pyrimidine-binding" evidence="4">
    <location>
        <begin position="20"/>
        <end position="185"/>
    </location>
</feature>
<dbReference type="Pfam" id="PF02780">
    <property type="entry name" value="Transketolase_C"/>
    <property type="match status" value="1"/>
</dbReference>
<name>A0A2H0PW16_9BACT</name>
<sequence length="332" mass="36310">MLNTLLYLNQNLFTQQLERSSMRAGFGSALLELGNTHPNVVVLTADLRASVQCDAFRNAFPNRFFDVGVAEQDLVTIASGMAVSGKVPFCVSYAVFSPGRNWEQIRTTVAYNNVNVNIVGSHAGLMTGPDGATHQMTEDIALMRAMPNMDVVTPCDAIEASKATRAIADVNHPAYLRLARPDVAIITTQDTPFSIGVIQAFWVHDNPQATVCACGDMVYYALRAAYELEQQGIWVEVLNISTIKPLDTKTLLTYVKKTNRVVTVEDHQKAGGMGSAVAEFLCENYPVPMILIGVDDAFGESGQPEQLLEKYGLGVHHIKQAVEHIIKIKQPV</sequence>
<comment type="cofactor">
    <cofactor evidence="1">
        <name>thiamine diphosphate</name>
        <dbReference type="ChEBI" id="CHEBI:58937"/>
    </cofactor>
</comment>